<organism evidence="8 9">
    <name type="scientific">Methylophilales bacterium HTCC2181</name>
    <dbReference type="NCBI Taxonomy" id="383631"/>
    <lineage>
        <taxon>Bacteria</taxon>
        <taxon>Pseudomonadati</taxon>
        <taxon>Pseudomonadota</taxon>
        <taxon>Betaproteobacteria</taxon>
        <taxon>Nitrosomonadales</taxon>
        <taxon>OM43 clade</taxon>
    </lineage>
</organism>
<sequence>MRFILPILLVMYGCSSTTIKTESEVSRGQFLLLPEFMAMSMAESSYKDEVKKAENNKQLNQNTEQVQRVKKIAFRLIDQVSYLRDGTEDWNWEINVQDSEEVNAYCMPGGKMMIYTGLIEKTSATDDEIAAVLGHEIAHALREHGRERMSTALVQQFGLIGFAAYVANHSDSRVISETAVQAAVLGSTLFFSLPNSREQEREADKLGMELSARAGYNPVSAVSLWRKMDALSNSKVPEFLSTHPSNENRISDLTAHAKKINQIYLDSKR</sequence>
<feature type="domain" description="Peptidase M48" evidence="7">
    <location>
        <begin position="68"/>
        <end position="255"/>
    </location>
</feature>
<gene>
    <name evidence="8" type="ORF">MB2181_05625</name>
</gene>
<dbReference type="Pfam" id="PF01435">
    <property type="entry name" value="Peptidase_M48"/>
    <property type="match status" value="1"/>
</dbReference>
<protein>
    <submittedName>
        <fullName evidence="8">Peptidase M48, Ste24p</fullName>
    </submittedName>
</protein>
<evidence type="ECO:0000256" key="2">
    <source>
        <dbReference type="ARBA" id="ARBA00022723"/>
    </source>
</evidence>
<dbReference type="PANTHER" id="PTHR22726:SF1">
    <property type="entry name" value="METALLOENDOPEPTIDASE OMA1, MITOCHONDRIAL"/>
    <property type="match status" value="1"/>
</dbReference>
<dbReference type="CDD" id="cd07331">
    <property type="entry name" value="M48C_Oma1_like"/>
    <property type="match status" value="1"/>
</dbReference>
<dbReference type="InterPro" id="IPR051156">
    <property type="entry name" value="Mito/Outer_Membr_Metalloprot"/>
</dbReference>
<dbReference type="PANTHER" id="PTHR22726">
    <property type="entry name" value="METALLOENDOPEPTIDASE OMA1"/>
    <property type="match status" value="1"/>
</dbReference>
<dbReference type="Proteomes" id="UP000054262">
    <property type="component" value="Unassembled WGS sequence"/>
</dbReference>
<comment type="cofactor">
    <cofactor evidence="6">
        <name>Zn(2+)</name>
        <dbReference type="ChEBI" id="CHEBI:29105"/>
    </cofactor>
    <text evidence="6">Binds 1 zinc ion per subunit.</text>
</comment>
<evidence type="ECO:0000256" key="5">
    <source>
        <dbReference type="ARBA" id="ARBA00023049"/>
    </source>
</evidence>
<dbReference type="OrthoDB" id="9810445at2"/>
<evidence type="ECO:0000313" key="9">
    <source>
        <dbReference type="Proteomes" id="UP000054262"/>
    </source>
</evidence>
<evidence type="ECO:0000256" key="4">
    <source>
        <dbReference type="ARBA" id="ARBA00022833"/>
    </source>
</evidence>
<keyword evidence="2" id="KW-0479">Metal-binding</keyword>
<comment type="similarity">
    <text evidence="6">Belongs to the peptidase M48 family.</text>
</comment>
<evidence type="ECO:0000256" key="3">
    <source>
        <dbReference type="ARBA" id="ARBA00022801"/>
    </source>
</evidence>
<keyword evidence="3 6" id="KW-0378">Hydrolase</keyword>
<evidence type="ECO:0000313" key="8">
    <source>
        <dbReference type="EMBL" id="EAV47532.1"/>
    </source>
</evidence>
<name>A0P7M2_9PROT</name>
<dbReference type="AlphaFoldDB" id="A0P7M2"/>
<comment type="caution">
    <text evidence="8">The sequence shown here is derived from an EMBL/GenBank/DDBJ whole genome shotgun (WGS) entry which is preliminary data.</text>
</comment>
<dbReference type="Gene3D" id="3.30.2010.10">
    <property type="entry name" value="Metalloproteases ('zincins'), catalytic domain"/>
    <property type="match status" value="1"/>
</dbReference>
<dbReference type="GO" id="GO:0051603">
    <property type="term" value="P:proteolysis involved in protein catabolic process"/>
    <property type="evidence" value="ECO:0007669"/>
    <property type="project" value="TreeGrafter"/>
</dbReference>
<dbReference type="GO" id="GO:0016020">
    <property type="term" value="C:membrane"/>
    <property type="evidence" value="ECO:0007669"/>
    <property type="project" value="TreeGrafter"/>
</dbReference>
<keyword evidence="4 6" id="KW-0862">Zinc</keyword>
<keyword evidence="5 6" id="KW-0482">Metalloprotease</keyword>
<proteinExistence type="inferred from homology"/>
<dbReference type="EMBL" id="AAUX01000001">
    <property type="protein sequence ID" value="EAV47532.1"/>
    <property type="molecule type" value="Genomic_DNA"/>
</dbReference>
<evidence type="ECO:0000256" key="1">
    <source>
        <dbReference type="ARBA" id="ARBA00022670"/>
    </source>
</evidence>
<dbReference type="InterPro" id="IPR001915">
    <property type="entry name" value="Peptidase_M48"/>
</dbReference>
<evidence type="ECO:0000256" key="6">
    <source>
        <dbReference type="RuleBase" id="RU003983"/>
    </source>
</evidence>
<accession>A0P7M2</accession>
<reference evidence="8 9" key="1">
    <citation type="submission" date="2006-11" db="EMBL/GenBank/DDBJ databases">
        <authorList>
            <person name="Giovannoni S."/>
            <person name="Vergin K."/>
            <person name="Ferriera S."/>
            <person name="Johnson J."/>
            <person name="Kravitz S."/>
            <person name="Beeson K."/>
            <person name="Sutton G."/>
            <person name="Rogers Y.-H."/>
            <person name="Friedman R."/>
            <person name="Frazier M."/>
            <person name="Venter J.C."/>
        </authorList>
    </citation>
    <scope>NUCLEOTIDE SEQUENCE [LARGE SCALE GENOMIC DNA]</scope>
    <source>
        <strain evidence="8 9">HTCC2181</strain>
    </source>
</reference>
<keyword evidence="9" id="KW-1185">Reference proteome</keyword>
<dbReference type="GO" id="GO:0004222">
    <property type="term" value="F:metalloendopeptidase activity"/>
    <property type="evidence" value="ECO:0007669"/>
    <property type="project" value="InterPro"/>
</dbReference>
<dbReference type="GO" id="GO:0046872">
    <property type="term" value="F:metal ion binding"/>
    <property type="evidence" value="ECO:0007669"/>
    <property type="project" value="UniProtKB-KW"/>
</dbReference>
<evidence type="ECO:0000259" key="7">
    <source>
        <dbReference type="Pfam" id="PF01435"/>
    </source>
</evidence>
<keyword evidence="1 6" id="KW-0645">Protease</keyword>